<gene>
    <name evidence="1" type="ordered locus">Halhy_0031</name>
</gene>
<protein>
    <submittedName>
        <fullName evidence="1">Uncharacterized protein</fullName>
    </submittedName>
</protein>
<sequence length="68" mass="7605">MKKKLFKALRLLGLALLIVLAVLGVGLTGAAVAFQPKRRPLDPEVKIELIEKKRDETKDAKKLDIVKR</sequence>
<reference evidence="1 2" key="1">
    <citation type="journal article" date="2011" name="Stand. Genomic Sci.">
        <title>Complete genome sequence of Haliscomenobacter hydrossis type strain (O).</title>
        <authorList>
            <consortium name="US DOE Joint Genome Institute (JGI-PGF)"/>
            <person name="Daligault H."/>
            <person name="Lapidus A."/>
            <person name="Zeytun A."/>
            <person name="Nolan M."/>
            <person name="Lucas S."/>
            <person name="Del Rio T.G."/>
            <person name="Tice H."/>
            <person name="Cheng J.F."/>
            <person name="Tapia R."/>
            <person name="Han C."/>
            <person name="Goodwin L."/>
            <person name="Pitluck S."/>
            <person name="Liolios K."/>
            <person name="Pagani I."/>
            <person name="Ivanova N."/>
            <person name="Huntemann M."/>
            <person name="Mavromatis K."/>
            <person name="Mikhailova N."/>
            <person name="Pati A."/>
            <person name="Chen A."/>
            <person name="Palaniappan K."/>
            <person name="Land M."/>
            <person name="Hauser L."/>
            <person name="Brambilla E.M."/>
            <person name="Rohde M."/>
            <person name="Verbarg S."/>
            <person name="Goker M."/>
            <person name="Bristow J."/>
            <person name="Eisen J.A."/>
            <person name="Markowitz V."/>
            <person name="Hugenholtz P."/>
            <person name="Kyrpides N.C."/>
            <person name="Klenk H.P."/>
            <person name="Woyke T."/>
        </authorList>
    </citation>
    <scope>NUCLEOTIDE SEQUENCE [LARGE SCALE GENOMIC DNA]</scope>
    <source>
        <strain evidence="2">ATCC 27775 / DSM 1100 / LMG 10767 / O</strain>
    </source>
</reference>
<evidence type="ECO:0000313" key="2">
    <source>
        <dbReference type="Proteomes" id="UP000008461"/>
    </source>
</evidence>
<evidence type="ECO:0000313" key="1">
    <source>
        <dbReference type="EMBL" id="AEE47945.1"/>
    </source>
</evidence>
<dbReference type="HOGENOM" id="CLU_2788095_0_0_10"/>
<dbReference type="EMBL" id="CP002691">
    <property type="protein sequence ID" value="AEE47945.1"/>
    <property type="molecule type" value="Genomic_DNA"/>
</dbReference>
<dbReference type="AlphaFoldDB" id="F4KRF5"/>
<keyword evidence="2" id="KW-1185">Reference proteome</keyword>
<organism evidence="1 2">
    <name type="scientific">Haliscomenobacter hydrossis (strain ATCC 27775 / DSM 1100 / LMG 10767 / O)</name>
    <dbReference type="NCBI Taxonomy" id="760192"/>
    <lineage>
        <taxon>Bacteria</taxon>
        <taxon>Pseudomonadati</taxon>
        <taxon>Bacteroidota</taxon>
        <taxon>Saprospiria</taxon>
        <taxon>Saprospirales</taxon>
        <taxon>Haliscomenobacteraceae</taxon>
        <taxon>Haliscomenobacter</taxon>
    </lineage>
</organism>
<dbReference type="RefSeq" id="WP_013762509.1">
    <property type="nucleotide sequence ID" value="NC_015510.1"/>
</dbReference>
<accession>F4KRF5</accession>
<dbReference type="STRING" id="760192.Halhy_0031"/>
<proteinExistence type="predicted"/>
<dbReference type="Proteomes" id="UP000008461">
    <property type="component" value="Chromosome"/>
</dbReference>
<reference key="2">
    <citation type="submission" date="2011-04" db="EMBL/GenBank/DDBJ databases">
        <title>Complete sequence of chromosome of Haliscomenobacter hydrossis DSM 1100.</title>
        <authorList>
            <consortium name="US DOE Joint Genome Institute (JGI-PGF)"/>
            <person name="Lucas S."/>
            <person name="Han J."/>
            <person name="Lapidus A."/>
            <person name="Bruce D."/>
            <person name="Goodwin L."/>
            <person name="Pitluck S."/>
            <person name="Peters L."/>
            <person name="Kyrpides N."/>
            <person name="Mavromatis K."/>
            <person name="Ivanova N."/>
            <person name="Ovchinnikova G."/>
            <person name="Pagani I."/>
            <person name="Daligault H."/>
            <person name="Detter J.C."/>
            <person name="Han C."/>
            <person name="Land M."/>
            <person name="Hauser L."/>
            <person name="Markowitz V."/>
            <person name="Cheng J.-F."/>
            <person name="Hugenholtz P."/>
            <person name="Woyke T."/>
            <person name="Wu D."/>
            <person name="Verbarg S."/>
            <person name="Frueling A."/>
            <person name="Brambilla E."/>
            <person name="Klenk H.-P."/>
            <person name="Eisen J.A."/>
        </authorList>
    </citation>
    <scope>NUCLEOTIDE SEQUENCE</scope>
    <source>
        <strain>DSM 1100</strain>
    </source>
</reference>
<name>F4KRF5_HALH1</name>
<dbReference type="KEGG" id="hhy:Halhy_0031"/>